<dbReference type="EMBL" id="CAJGYO010000006">
    <property type="protein sequence ID" value="CAD6240236.1"/>
    <property type="molecule type" value="Genomic_DNA"/>
</dbReference>
<evidence type="ECO:0000256" key="1">
    <source>
        <dbReference type="ARBA" id="ARBA00022860"/>
    </source>
</evidence>
<keyword evidence="1" id="KW-0112">Calmodulin-binding</keyword>
<dbReference type="SMART" id="SM00015">
    <property type="entry name" value="IQ"/>
    <property type="match status" value="2"/>
</dbReference>
<dbReference type="Pfam" id="PF13178">
    <property type="entry name" value="DUF4005"/>
    <property type="match status" value="1"/>
</dbReference>
<accession>A0A811PJF0</accession>
<feature type="compositionally biased region" description="Low complexity" evidence="4">
    <location>
        <begin position="378"/>
        <end position="407"/>
    </location>
</feature>
<evidence type="ECO:0000256" key="4">
    <source>
        <dbReference type="SAM" id="MobiDB-lite"/>
    </source>
</evidence>
<reference evidence="6" key="1">
    <citation type="submission" date="2020-10" db="EMBL/GenBank/DDBJ databases">
        <authorList>
            <person name="Han B."/>
            <person name="Lu T."/>
            <person name="Zhao Q."/>
            <person name="Huang X."/>
            <person name="Zhao Y."/>
        </authorList>
    </citation>
    <scope>NUCLEOTIDE SEQUENCE</scope>
</reference>
<gene>
    <name evidence="6" type="ORF">NCGR_LOCUS26875</name>
</gene>
<dbReference type="PROSITE" id="PS50096">
    <property type="entry name" value="IQ"/>
    <property type="match status" value="2"/>
</dbReference>
<feature type="region of interest" description="Disordered" evidence="4">
    <location>
        <begin position="1"/>
        <end position="61"/>
    </location>
</feature>
<feature type="domain" description="DUF4005" evidence="5">
    <location>
        <begin position="369"/>
        <end position="413"/>
    </location>
</feature>
<feature type="region of interest" description="Disordered" evidence="4">
    <location>
        <begin position="373"/>
        <end position="414"/>
    </location>
</feature>
<evidence type="ECO:0000313" key="6">
    <source>
        <dbReference type="EMBL" id="CAD6240236.1"/>
    </source>
</evidence>
<dbReference type="OrthoDB" id="1704267at2759"/>
<dbReference type="Gene3D" id="1.20.5.190">
    <property type="match status" value="1"/>
</dbReference>
<comment type="similarity">
    <text evidence="2">Belongs to the IQD family.</text>
</comment>
<evidence type="ECO:0000259" key="5">
    <source>
        <dbReference type="Pfam" id="PF13178"/>
    </source>
</evidence>
<dbReference type="InterPro" id="IPR025064">
    <property type="entry name" value="DUF4005"/>
</dbReference>
<dbReference type="AlphaFoldDB" id="A0A811PJF0"/>
<dbReference type="GO" id="GO:0005516">
    <property type="term" value="F:calmodulin binding"/>
    <property type="evidence" value="ECO:0007669"/>
    <property type="project" value="UniProtKB-KW"/>
</dbReference>
<evidence type="ECO:0000256" key="3">
    <source>
        <dbReference type="ARBA" id="ARBA00024378"/>
    </source>
</evidence>
<comment type="subunit">
    <text evidence="3">Binds to multiple calmodulin (CaM) in the presence of Ca(2+) and CaM-like proteins.</text>
</comment>
<comment type="caution">
    <text evidence="6">The sequence shown here is derived from an EMBL/GenBank/DDBJ whole genome shotgun (WGS) entry which is preliminary data.</text>
</comment>
<dbReference type="Pfam" id="PF00612">
    <property type="entry name" value="IQ"/>
    <property type="match status" value="2"/>
</dbReference>
<evidence type="ECO:0000313" key="7">
    <source>
        <dbReference type="Proteomes" id="UP000604825"/>
    </source>
</evidence>
<keyword evidence="7" id="KW-1185">Reference proteome</keyword>
<proteinExistence type="inferred from homology"/>
<sequence length="483" mass="51182">MGKAARWFRSLLGGGRKDQDRRASPAPAPPTDRKRWSFARSSRDSAEAAAAATEGSVRGGAAAGGGNAAIARAAEAAWLKSLYDDTGRQQSKHAIAVAAATAAAADAAVAAAQAAVEVVRLTSQGPVFSSGAGGAVLDPRGRAGAAVKIQTAFRGFLAKKALRALKALVKLQALVRGYLVRRQAAATLQSMQALVRAQATVLAARCCRALPSLPPLHHPAVRPRFSLQERYADDTRSEHGVAAYSRRLSASIESASYGGGYDRSPKIVEMDTARPRSRASSLRTEDEWYAQSVSSPLQPPCQHQHHLPPLIAVPTSRHFPDYDWCAPEKPRPATAQCTPRFAPPTPAKSVCGGGAGGNGGYYGHHLAAGSPNCPGYMSSTQSSEAKSSSRSQSAPKQRPPDQQQQQPARKRVPLSEVVLEARASLGGAGVGMMHKPCNTRAAQAEEAFDFRAAVVSRFEQRASDAAATAAERDRDVLFLQRRW</sequence>
<feature type="compositionally biased region" description="Basic and acidic residues" evidence="4">
    <location>
        <begin position="31"/>
        <end position="46"/>
    </location>
</feature>
<protein>
    <recommendedName>
        <fullName evidence="5">DUF4005 domain-containing protein</fullName>
    </recommendedName>
</protein>
<dbReference type="InterPro" id="IPR000048">
    <property type="entry name" value="IQ_motif_EF-hand-BS"/>
</dbReference>
<name>A0A811PJF0_9POAL</name>
<dbReference type="PANTHER" id="PTHR32295:SF290">
    <property type="entry name" value="OS01G0190500 PROTEIN"/>
    <property type="match status" value="1"/>
</dbReference>
<evidence type="ECO:0000256" key="2">
    <source>
        <dbReference type="ARBA" id="ARBA00024341"/>
    </source>
</evidence>
<dbReference type="PANTHER" id="PTHR32295">
    <property type="entry name" value="IQ-DOMAIN 5-RELATED"/>
    <property type="match status" value="1"/>
</dbReference>
<organism evidence="6 7">
    <name type="scientific">Miscanthus lutarioriparius</name>
    <dbReference type="NCBI Taxonomy" id="422564"/>
    <lineage>
        <taxon>Eukaryota</taxon>
        <taxon>Viridiplantae</taxon>
        <taxon>Streptophyta</taxon>
        <taxon>Embryophyta</taxon>
        <taxon>Tracheophyta</taxon>
        <taxon>Spermatophyta</taxon>
        <taxon>Magnoliopsida</taxon>
        <taxon>Liliopsida</taxon>
        <taxon>Poales</taxon>
        <taxon>Poaceae</taxon>
        <taxon>PACMAD clade</taxon>
        <taxon>Panicoideae</taxon>
        <taxon>Andropogonodae</taxon>
        <taxon>Andropogoneae</taxon>
        <taxon>Saccharinae</taxon>
        <taxon>Miscanthus</taxon>
    </lineage>
</organism>
<dbReference type="Proteomes" id="UP000604825">
    <property type="component" value="Unassembled WGS sequence"/>
</dbReference>